<dbReference type="InterPro" id="IPR002034">
    <property type="entry name" value="AIPM/Hcit_synth_CS"/>
</dbReference>
<dbReference type="GO" id="GO:0009097">
    <property type="term" value="P:isoleucine biosynthetic process"/>
    <property type="evidence" value="ECO:0007669"/>
    <property type="project" value="UniProtKB-UniRule"/>
</dbReference>
<sequence>MHDIIIYDTTLRDGNQAEDVNLSLEDKIKITLKLDELGIAYIEGGWPGASPVDTAFFKEIATCGLKTARIAAFGSTHHPTNSAANDKTLAALIASNASTLTIVGKSAEVHVREALRVTPDRYLDVVGDSVSCLKRAGREVIFDAEHFFDGFADNPDFSLAVLKKALEAGADVLVLCDTNGGTLPQDVAKAVRRIREYLPGTTLGIHSHNDCELAVATSLAAVEAGAVMVQGSVNGIGERCGNANLCSLIPILELKSGGAYRCLPEGRLTLLCGVSNYVAEVANMAPFSRQPFVGRSAFAHKGGIHVSAVNRNATLYEHIPPSTVGNEQRVLLTELAGRGNIVSMARRFGFHLDKDEPVVKGLLSELKDKASHGYDYAAAEASVELLLLRKLGRRGVRDFFHLIRFRVLESKQHNDARPLSEATVTLAVEGATEHTAAFGDGPVNALDSALRKALSGFYPRLQEMRLIDFKVRVLAATDQYKGTGSLVRVLIESADQRSKWVTVGVSCNIIEASWQALIDSVTYKLYKDENENCTKKLDG</sequence>
<dbReference type="PROSITE" id="PS50991">
    <property type="entry name" value="PYR_CT"/>
    <property type="match status" value="1"/>
</dbReference>
<evidence type="ECO:0000256" key="6">
    <source>
        <dbReference type="ARBA" id="ARBA00023304"/>
    </source>
</evidence>
<evidence type="ECO:0000256" key="1">
    <source>
        <dbReference type="ARBA" id="ARBA00004743"/>
    </source>
</evidence>
<dbReference type="Proteomes" id="UP000242645">
    <property type="component" value="Chromosome"/>
</dbReference>
<dbReference type="AlphaFoldDB" id="A0A1J1DSG6"/>
<dbReference type="GO" id="GO:0009098">
    <property type="term" value="P:L-leucine biosynthetic process"/>
    <property type="evidence" value="ECO:0007669"/>
    <property type="project" value="InterPro"/>
</dbReference>
<name>A0A1J1DSG6_9BACT</name>
<dbReference type="Gene3D" id="3.20.20.70">
    <property type="entry name" value="Aldolase class I"/>
    <property type="match status" value="1"/>
</dbReference>
<protein>
    <recommendedName>
        <fullName evidence="8">Citramalate synthase</fullName>
        <ecNumber evidence="8">2.3.3.21</ecNumber>
    </recommendedName>
</protein>
<evidence type="ECO:0000313" key="12">
    <source>
        <dbReference type="Proteomes" id="UP000242645"/>
    </source>
</evidence>
<keyword evidence="12" id="KW-1185">Reference proteome</keyword>
<dbReference type="InterPro" id="IPR054691">
    <property type="entry name" value="LeuA/HCS_post-cat"/>
</dbReference>
<dbReference type="Gene3D" id="1.10.238.260">
    <property type="match status" value="1"/>
</dbReference>
<dbReference type="NCBIfam" id="TIGR00977">
    <property type="entry name" value="citramal_synth"/>
    <property type="match status" value="1"/>
</dbReference>
<evidence type="ECO:0000256" key="5">
    <source>
        <dbReference type="ARBA" id="ARBA00022679"/>
    </source>
</evidence>
<accession>A0A1J1DSG6</accession>
<dbReference type="Gene3D" id="3.30.160.270">
    <property type="match status" value="1"/>
</dbReference>
<dbReference type="Pfam" id="PF08502">
    <property type="entry name" value="LeuA_dimer"/>
    <property type="match status" value="1"/>
</dbReference>
<dbReference type="KEGG" id="dtr:RSDT_0069"/>
<dbReference type="SMART" id="SM00917">
    <property type="entry name" value="LeuA_dimer"/>
    <property type="match status" value="1"/>
</dbReference>
<dbReference type="InterPro" id="IPR013785">
    <property type="entry name" value="Aldolase_TIM"/>
</dbReference>
<dbReference type="PANTHER" id="PTHR43538">
    <property type="entry name" value="ALPHA-IPM SYNTHASE/HOMOCITRATE SYNTHASE"/>
    <property type="match status" value="1"/>
</dbReference>
<dbReference type="SUPFAM" id="SSF110921">
    <property type="entry name" value="2-isopropylmalate synthase LeuA, allosteric (dimerisation) domain"/>
    <property type="match status" value="1"/>
</dbReference>
<gene>
    <name evidence="11" type="ORF">RSDT_0069</name>
</gene>
<dbReference type="Pfam" id="PF22617">
    <property type="entry name" value="HCS_D2"/>
    <property type="match status" value="1"/>
</dbReference>
<dbReference type="InterPro" id="IPR005675">
    <property type="entry name" value="Citramal_synthase"/>
</dbReference>
<dbReference type="EMBL" id="AP017368">
    <property type="protein sequence ID" value="BAV91581.1"/>
    <property type="molecule type" value="Genomic_DNA"/>
</dbReference>
<keyword evidence="4" id="KW-0412">Isoleucine biosynthesis</keyword>
<dbReference type="InterPro" id="IPR036230">
    <property type="entry name" value="LeuA_allosteric_dom_sf"/>
</dbReference>
<dbReference type="EC" id="2.3.3.21" evidence="8"/>
<keyword evidence="5 9" id="KW-0808">Transferase</keyword>
<organism evidence="11 12">
    <name type="scientific">Candidatus Desulfovibrio trichonymphae</name>
    <dbReference type="NCBI Taxonomy" id="1725232"/>
    <lineage>
        <taxon>Bacteria</taxon>
        <taxon>Pseudomonadati</taxon>
        <taxon>Thermodesulfobacteriota</taxon>
        <taxon>Desulfovibrionia</taxon>
        <taxon>Desulfovibrionales</taxon>
        <taxon>Desulfovibrionaceae</taxon>
        <taxon>Desulfovibrio</taxon>
    </lineage>
</organism>
<evidence type="ECO:0000256" key="4">
    <source>
        <dbReference type="ARBA" id="ARBA00022624"/>
    </source>
</evidence>
<evidence type="ECO:0000256" key="8">
    <source>
        <dbReference type="NCBIfam" id="TIGR00977"/>
    </source>
</evidence>
<dbReference type="Pfam" id="PF00682">
    <property type="entry name" value="HMGL-like"/>
    <property type="match status" value="1"/>
</dbReference>
<keyword evidence="3" id="KW-0028">Amino-acid biosynthesis</keyword>
<proteinExistence type="inferred from homology"/>
<dbReference type="RefSeq" id="WP_096399127.1">
    <property type="nucleotide sequence ID" value="NZ_AP017368.1"/>
</dbReference>
<feature type="domain" description="Pyruvate carboxyltransferase" evidence="10">
    <location>
        <begin position="4"/>
        <end position="269"/>
    </location>
</feature>
<comment type="pathway">
    <text evidence="1">Amino-acid biosynthesis; L-isoleucine biosynthesis; 2-oxobutanoate from pyruvate: step 1/3.</text>
</comment>
<comment type="catalytic activity">
    <reaction evidence="7">
        <text>pyruvate + acetyl-CoA + H2O = (3R)-citramalate + CoA + H(+)</text>
        <dbReference type="Rhea" id="RHEA:19045"/>
        <dbReference type="ChEBI" id="CHEBI:15361"/>
        <dbReference type="ChEBI" id="CHEBI:15377"/>
        <dbReference type="ChEBI" id="CHEBI:15378"/>
        <dbReference type="ChEBI" id="CHEBI:30934"/>
        <dbReference type="ChEBI" id="CHEBI:57287"/>
        <dbReference type="ChEBI" id="CHEBI:57288"/>
        <dbReference type="EC" id="2.3.3.21"/>
    </reaction>
</comment>
<comment type="similarity">
    <text evidence="2 9">Belongs to the alpha-IPM synthase/homocitrate synthase family.</text>
</comment>
<dbReference type="CDD" id="cd07941">
    <property type="entry name" value="DRE_TIM_LeuA3"/>
    <property type="match status" value="1"/>
</dbReference>
<evidence type="ECO:0000256" key="7">
    <source>
        <dbReference type="ARBA" id="ARBA00048263"/>
    </source>
</evidence>
<dbReference type="GO" id="GO:0043714">
    <property type="term" value="F:(R)-citramalate synthase activity"/>
    <property type="evidence" value="ECO:0007669"/>
    <property type="project" value="UniProtKB-UniRule"/>
</dbReference>
<dbReference type="InterPro" id="IPR000891">
    <property type="entry name" value="PYR_CT"/>
</dbReference>
<dbReference type="GO" id="GO:0003852">
    <property type="term" value="F:2-isopropylmalate synthase activity"/>
    <property type="evidence" value="ECO:0007669"/>
    <property type="project" value="InterPro"/>
</dbReference>
<dbReference type="OrthoDB" id="9803573at2"/>
<evidence type="ECO:0000256" key="3">
    <source>
        <dbReference type="ARBA" id="ARBA00022605"/>
    </source>
</evidence>
<dbReference type="UniPathway" id="UPA00047">
    <property type="reaction ID" value="UER00066"/>
</dbReference>
<evidence type="ECO:0000313" key="11">
    <source>
        <dbReference type="EMBL" id="BAV91581.1"/>
    </source>
</evidence>
<evidence type="ECO:0000256" key="9">
    <source>
        <dbReference type="RuleBase" id="RU003523"/>
    </source>
</evidence>
<reference evidence="11 12" key="1">
    <citation type="journal article" date="2017" name="ISME J.">
        <title>Genome of 'Ca. Desulfovibrio trichonymphae', an H2-oxidizing bacterium in a tripartite symbiotic system within a protist cell in the termite gut.</title>
        <authorList>
            <person name="Kuwahara H."/>
            <person name="Yuki M."/>
            <person name="Izawa K."/>
            <person name="Ohkuma M."/>
            <person name="Hongoh Y."/>
        </authorList>
    </citation>
    <scope>NUCLEOTIDE SEQUENCE [LARGE SCALE GENOMIC DNA]</scope>
    <source>
        <strain evidence="11 12">Rs-N31</strain>
    </source>
</reference>
<evidence type="ECO:0000256" key="2">
    <source>
        <dbReference type="ARBA" id="ARBA00006154"/>
    </source>
</evidence>
<dbReference type="InterPro" id="IPR013709">
    <property type="entry name" value="2-isopropylmalate_synth_dimer"/>
</dbReference>
<dbReference type="SUPFAM" id="SSF51569">
    <property type="entry name" value="Aldolase"/>
    <property type="match status" value="1"/>
</dbReference>
<dbReference type="PROSITE" id="PS00815">
    <property type="entry name" value="AIPM_HOMOCIT_SYNTH_1"/>
    <property type="match status" value="1"/>
</dbReference>
<dbReference type="PANTHER" id="PTHR43538:SF1">
    <property type="entry name" value="(R)-CITRAMALATE SYNTHASE"/>
    <property type="match status" value="1"/>
</dbReference>
<evidence type="ECO:0000259" key="10">
    <source>
        <dbReference type="PROSITE" id="PS50991"/>
    </source>
</evidence>
<keyword evidence="6" id="KW-0100">Branched-chain amino acid biosynthesis</keyword>